<keyword evidence="1" id="KW-0119">Carbohydrate metabolism</keyword>
<comment type="caution">
    <text evidence="3">The sequence shown here is derived from an EMBL/GenBank/DDBJ whole genome shotgun (WGS) entry which is preliminary data.</text>
</comment>
<keyword evidence="1" id="KW-0732">Signal</keyword>
<keyword evidence="1" id="KW-0326">Glycosidase</keyword>
<keyword evidence="1" id="KW-0964">Secreted</keyword>
<evidence type="ECO:0000313" key="3">
    <source>
        <dbReference type="EMBL" id="GAB0134850.1"/>
    </source>
</evidence>
<dbReference type="PANTHER" id="PTHR39447:SF2">
    <property type="entry name" value="ALPHA-L-ARABINOFURANOSIDASE B"/>
    <property type="match status" value="1"/>
</dbReference>
<dbReference type="PROSITE" id="PS51257">
    <property type="entry name" value="PROKAR_LIPOPROTEIN"/>
    <property type="match status" value="1"/>
</dbReference>
<reference evidence="4" key="1">
    <citation type="submission" date="2024-06" db="EMBL/GenBank/DDBJ databases">
        <title>Draft Genome Sequences of Epichloe bromicola Strains Isolated from Elymus ciliaris.</title>
        <authorList>
            <consortium name="Epichloe bromicola genome sequencing consortium"/>
            <person name="Miura A."/>
            <person name="Imano S."/>
            <person name="Ashida A."/>
            <person name="Sato I."/>
            <person name="Chiba S."/>
            <person name="Tanaka A."/>
            <person name="Camagna M."/>
            <person name="Takemoto D."/>
        </authorList>
    </citation>
    <scope>NUCLEOTIDE SEQUENCE [LARGE SCALE GENOMIC DNA]</scope>
    <source>
        <strain evidence="4">DP</strain>
    </source>
</reference>
<name>A0ABQ0CN12_9HYPO</name>
<keyword evidence="4" id="KW-1185">Reference proteome</keyword>
<evidence type="ECO:0000259" key="2">
    <source>
        <dbReference type="Pfam" id="PF09206"/>
    </source>
</evidence>
<proteinExistence type="inferred from homology"/>
<gene>
    <name evidence="3" type="primary">g3205</name>
    <name evidence="3" type="ORF">EsDP_00003205</name>
</gene>
<dbReference type="Pfam" id="PF09206">
    <property type="entry name" value="ArabFuran-catal"/>
    <property type="match status" value="1"/>
</dbReference>
<dbReference type="InterPro" id="IPR013320">
    <property type="entry name" value="ConA-like_dom_sf"/>
</dbReference>
<feature type="signal peptide" evidence="1">
    <location>
        <begin position="1"/>
        <end position="23"/>
    </location>
</feature>
<dbReference type="Gene3D" id="2.60.120.200">
    <property type="match status" value="1"/>
</dbReference>
<keyword evidence="1" id="KW-0858">Xylan degradation</keyword>
<evidence type="ECO:0000313" key="4">
    <source>
        <dbReference type="Proteomes" id="UP001562357"/>
    </source>
</evidence>
<organism evidence="3 4">
    <name type="scientific">Epichloe bromicola</name>
    <dbReference type="NCBI Taxonomy" id="79588"/>
    <lineage>
        <taxon>Eukaryota</taxon>
        <taxon>Fungi</taxon>
        <taxon>Dikarya</taxon>
        <taxon>Ascomycota</taxon>
        <taxon>Pezizomycotina</taxon>
        <taxon>Sordariomycetes</taxon>
        <taxon>Hypocreomycetidae</taxon>
        <taxon>Hypocreales</taxon>
        <taxon>Clavicipitaceae</taxon>
        <taxon>Epichloe</taxon>
    </lineage>
</organism>
<comment type="similarity">
    <text evidence="1">Belongs to the glycosyl hydrolase 54 family.</text>
</comment>
<dbReference type="Proteomes" id="UP001562357">
    <property type="component" value="Unassembled WGS sequence"/>
</dbReference>
<comment type="subcellular location">
    <subcellularLocation>
        <location evidence="1">Secreted</location>
    </subcellularLocation>
</comment>
<feature type="chain" id="PRO_5044953612" description="Alpha-L-arabinofuranosidase" evidence="1">
    <location>
        <begin position="24"/>
        <end position="115"/>
    </location>
</feature>
<accession>A0ABQ0CN12</accession>
<protein>
    <recommendedName>
        <fullName evidence="1">Alpha-L-arabinofuranosidase</fullName>
        <ecNumber evidence="1">3.2.1.55</ecNumber>
    </recommendedName>
</protein>
<dbReference type="EC" id="3.2.1.55" evidence="1"/>
<evidence type="ECO:0000256" key="1">
    <source>
        <dbReference type="RuleBase" id="RU367111"/>
    </source>
</evidence>
<dbReference type="EMBL" id="BAAFGZ010000097">
    <property type="protein sequence ID" value="GAB0134850.1"/>
    <property type="molecule type" value="Genomic_DNA"/>
</dbReference>
<feature type="domain" description="Alpha-L-arabinofuranosidase B catalytic" evidence="2">
    <location>
        <begin position="25"/>
        <end position="102"/>
    </location>
</feature>
<comment type="catalytic activity">
    <reaction evidence="1">
        <text>Hydrolysis of terminal non-reducing alpha-L-arabinofuranoside residues in alpha-L-arabinosides.</text>
        <dbReference type="EC" id="3.2.1.55"/>
    </reaction>
</comment>
<dbReference type="InterPro" id="IPR038964">
    <property type="entry name" value="ABFB"/>
</dbReference>
<dbReference type="SUPFAM" id="SSF49899">
    <property type="entry name" value="Concanavalin A-like lectins/glucanases"/>
    <property type="match status" value="1"/>
</dbReference>
<comment type="pathway">
    <text evidence="1">Glycan metabolism; L-arabinan degradation.</text>
</comment>
<sequence>MPSKPSHSLGLAAAACLAARCLGAPCDIYAAGGTPCVAAHGTTRALYSAYKGPLYQVVRGSDGATAEVAPLSPGAGANAATQDAFCANTTCLISVIHDQSGQLGRGEGARHRPTF</sequence>
<dbReference type="InterPro" id="IPR015289">
    <property type="entry name" value="A-L-arabinofuranosidase_B_cat"/>
</dbReference>
<keyword evidence="1" id="KW-0378">Hydrolase</keyword>
<keyword evidence="1" id="KW-0624">Polysaccharide degradation</keyword>
<dbReference type="PANTHER" id="PTHR39447">
    <property type="entry name" value="ALPHA-L-ARABINOFURANOSIDASE B"/>
    <property type="match status" value="1"/>
</dbReference>